<accession>A0A8J3CCH8</accession>
<evidence type="ECO:0000313" key="2">
    <source>
        <dbReference type="EMBL" id="GGM47276.1"/>
    </source>
</evidence>
<dbReference type="EMBL" id="BMMK01000006">
    <property type="protein sequence ID" value="GGM47276.1"/>
    <property type="molecule type" value="Genomic_DNA"/>
</dbReference>
<dbReference type="InterPro" id="IPR000600">
    <property type="entry name" value="ROK"/>
</dbReference>
<name>A0A8J3CCH8_9PSEU</name>
<protein>
    <submittedName>
        <fullName evidence="2">Glucokinase</fullName>
    </submittedName>
</protein>
<dbReference type="SUPFAM" id="SSF53067">
    <property type="entry name" value="Actin-like ATPase domain"/>
    <property type="match status" value="1"/>
</dbReference>
<keyword evidence="3" id="KW-1185">Reference proteome</keyword>
<proteinExistence type="inferred from homology"/>
<dbReference type="PANTHER" id="PTHR18964:SF149">
    <property type="entry name" value="BIFUNCTIONAL UDP-N-ACETYLGLUCOSAMINE 2-EPIMERASE_N-ACETYLMANNOSAMINE KINASE"/>
    <property type="match status" value="1"/>
</dbReference>
<reference evidence="2" key="2">
    <citation type="submission" date="2020-09" db="EMBL/GenBank/DDBJ databases">
        <authorList>
            <person name="Sun Q."/>
            <person name="Zhou Y."/>
        </authorList>
    </citation>
    <scope>NUCLEOTIDE SEQUENCE</scope>
    <source>
        <strain evidence="2">CGMCC 4.5737</strain>
    </source>
</reference>
<dbReference type="AlphaFoldDB" id="A0A8J3CCH8"/>
<evidence type="ECO:0000256" key="1">
    <source>
        <dbReference type="ARBA" id="ARBA00006479"/>
    </source>
</evidence>
<evidence type="ECO:0000313" key="3">
    <source>
        <dbReference type="Proteomes" id="UP000637578"/>
    </source>
</evidence>
<dbReference type="InterPro" id="IPR043129">
    <property type="entry name" value="ATPase_NBD"/>
</dbReference>
<dbReference type="Gene3D" id="3.30.420.40">
    <property type="match status" value="2"/>
</dbReference>
<dbReference type="Pfam" id="PF00480">
    <property type="entry name" value="ROK"/>
    <property type="match status" value="1"/>
</dbReference>
<gene>
    <name evidence="2" type="primary">glk</name>
    <name evidence="2" type="ORF">GCM10012275_17950</name>
</gene>
<reference evidence="2" key="1">
    <citation type="journal article" date="2014" name="Int. J. Syst. Evol. Microbiol.">
        <title>Complete genome sequence of Corynebacterium casei LMG S-19264T (=DSM 44701T), isolated from a smear-ripened cheese.</title>
        <authorList>
            <consortium name="US DOE Joint Genome Institute (JGI-PGF)"/>
            <person name="Walter F."/>
            <person name="Albersmeier A."/>
            <person name="Kalinowski J."/>
            <person name="Ruckert C."/>
        </authorList>
    </citation>
    <scope>NUCLEOTIDE SEQUENCE</scope>
    <source>
        <strain evidence="2">CGMCC 4.5737</strain>
    </source>
</reference>
<comment type="caution">
    <text evidence="2">The sequence shown here is derived from an EMBL/GenBank/DDBJ whole genome shotgun (WGS) entry which is preliminary data.</text>
</comment>
<organism evidence="2 3">
    <name type="scientific">Longimycelium tulufanense</name>
    <dbReference type="NCBI Taxonomy" id="907463"/>
    <lineage>
        <taxon>Bacteria</taxon>
        <taxon>Bacillati</taxon>
        <taxon>Actinomycetota</taxon>
        <taxon>Actinomycetes</taxon>
        <taxon>Pseudonocardiales</taxon>
        <taxon>Pseudonocardiaceae</taxon>
        <taxon>Longimycelium</taxon>
    </lineage>
</organism>
<dbReference type="PANTHER" id="PTHR18964">
    <property type="entry name" value="ROK (REPRESSOR, ORF, KINASE) FAMILY"/>
    <property type="match status" value="1"/>
</dbReference>
<sequence>MVGGWRRIAGVASTRTVVAVDVGGTETKAALVSGRPAAAVPLAEHRRPTPRRADSGTTVAAVVDLVLYLVEELRREGGREVEAVGVVVPGVVDEERGVGVYSANLGWRDAPFAELLTARTGLPTAFGHDVRAGGLAELRLGAARGHRDALIMPIGTGIAAAIVVGGRVHSAGGYAGELGHIDIGHGEPCGCGQRGCLERVASSAAIARRYTRRSGREVRGAVDVAEAVRAGDQDAVAVWEEAVTALGKALVLACTILGPEVVVLGGGLALARELLTEPLGRRLNELMTFQRPPELRLAELGDGAGRLGAALLALDLLEAR</sequence>
<comment type="similarity">
    <text evidence="1">Belongs to the ROK (NagC/XylR) family.</text>
</comment>
<dbReference type="Proteomes" id="UP000637578">
    <property type="component" value="Unassembled WGS sequence"/>
</dbReference>